<accession>A0A327WMI9</accession>
<evidence type="ECO:0000256" key="2">
    <source>
        <dbReference type="ARBA" id="ARBA00023015"/>
    </source>
</evidence>
<dbReference type="EMBL" id="QLMC01000006">
    <property type="protein sequence ID" value="RAJ93223.1"/>
    <property type="molecule type" value="Genomic_DNA"/>
</dbReference>
<dbReference type="InterPro" id="IPR013325">
    <property type="entry name" value="RNA_pol_sigma_r2"/>
</dbReference>
<dbReference type="Proteomes" id="UP000248790">
    <property type="component" value="Unassembled WGS sequence"/>
</dbReference>
<dbReference type="PANTHER" id="PTHR43133:SF46">
    <property type="entry name" value="RNA POLYMERASE SIGMA-70 FACTOR ECF SUBFAMILY"/>
    <property type="match status" value="1"/>
</dbReference>
<feature type="domain" description="RNA polymerase sigma factor 70 region 4 type 2" evidence="5">
    <location>
        <begin position="137"/>
        <end position="184"/>
    </location>
</feature>
<dbReference type="RefSeq" id="WP_111630746.1">
    <property type="nucleotide sequence ID" value="NZ_QLMC01000006.1"/>
</dbReference>
<evidence type="ECO:0000256" key="1">
    <source>
        <dbReference type="ARBA" id="ARBA00010641"/>
    </source>
</evidence>
<dbReference type="NCBIfam" id="TIGR02937">
    <property type="entry name" value="sigma70-ECF"/>
    <property type="match status" value="1"/>
</dbReference>
<dbReference type="InterPro" id="IPR013324">
    <property type="entry name" value="RNA_pol_sigma_r3/r4-like"/>
</dbReference>
<reference evidence="6 7" key="1">
    <citation type="submission" date="2018-06" db="EMBL/GenBank/DDBJ databases">
        <title>Genomic Encyclopedia of Archaeal and Bacterial Type Strains, Phase II (KMG-II): from individual species to whole genera.</title>
        <authorList>
            <person name="Goeker M."/>
        </authorList>
    </citation>
    <scope>NUCLEOTIDE SEQUENCE [LARGE SCALE GENOMIC DNA]</scope>
    <source>
        <strain evidence="6 7">DSM 21851</strain>
    </source>
</reference>
<dbReference type="InterPro" id="IPR036388">
    <property type="entry name" value="WH-like_DNA-bd_sf"/>
</dbReference>
<dbReference type="OrthoDB" id="1121921at2"/>
<proteinExistence type="inferred from homology"/>
<keyword evidence="3" id="KW-0731">Sigma factor</keyword>
<dbReference type="SUPFAM" id="SSF88946">
    <property type="entry name" value="Sigma2 domain of RNA polymerase sigma factors"/>
    <property type="match status" value="1"/>
</dbReference>
<evidence type="ECO:0000313" key="6">
    <source>
        <dbReference type="EMBL" id="RAJ93223.1"/>
    </source>
</evidence>
<evidence type="ECO:0000256" key="4">
    <source>
        <dbReference type="ARBA" id="ARBA00023163"/>
    </source>
</evidence>
<dbReference type="PANTHER" id="PTHR43133">
    <property type="entry name" value="RNA POLYMERASE ECF-TYPE SIGMA FACTO"/>
    <property type="match status" value="1"/>
</dbReference>
<protein>
    <submittedName>
        <fullName evidence="6">RNA polymerase sigma factor (Sigma-70 family)</fullName>
    </submittedName>
</protein>
<dbReference type="GO" id="GO:0003677">
    <property type="term" value="F:DNA binding"/>
    <property type="evidence" value="ECO:0007669"/>
    <property type="project" value="InterPro"/>
</dbReference>
<dbReference type="GO" id="GO:0006352">
    <property type="term" value="P:DNA-templated transcription initiation"/>
    <property type="evidence" value="ECO:0007669"/>
    <property type="project" value="InterPro"/>
</dbReference>
<evidence type="ECO:0000259" key="5">
    <source>
        <dbReference type="Pfam" id="PF08281"/>
    </source>
</evidence>
<sequence>MKTRSYQYACNQEDFSLWEEFRNGDQGALAKIFRMHYKSLLKYGMSLIDSAEIVEDSIQNLFEKLWFSRERLSSVMVIKPYLFKALRYHIIDQINGIKQQVQFFSHFCEYSTITRSYEEALIAEQSKEEQRIKLSLSLKLLSKRQRTAIHLKIYEDMEYDKIAGIMMLNVQSARNLVYQAFKTLKTYSKQIDYD</sequence>
<dbReference type="SUPFAM" id="SSF88659">
    <property type="entry name" value="Sigma3 and sigma4 domains of RNA polymerase sigma factors"/>
    <property type="match status" value="1"/>
</dbReference>
<dbReference type="Gene3D" id="1.10.1740.10">
    <property type="match status" value="1"/>
</dbReference>
<evidence type="ECO:0000256" key="3">
    <source>
        <dbReference type="ARBA" id="ARBA00023082"/>
    </source>
</evidence>
<dbReference type="InterPro" id="IPR013249">
    <property type="entry name" value="RNA_pol_sigma70_r4_t2"/>
</dbReference>
<dbReference type="AlphaFoldDB" id="A0A327WMI9"/>
<dbReference type="Pfam" id="PF08281">
    <property type="entry name" value="Sigma70_r4_2"/>
    <property type="match status" value="1"/>
</dbReference>
<keyword evidence="2" id="KW-0805">Transcription regulation</keyword>
<gene>
    <name evidence="6" type="ORF">LX87_04735</name>
</gene>
<dbReference type="InterPro" id="IPR039425">
    <property type="entry name" value="RNA_pol_sigma-70-like"/>
</dbReference>
<dbReference type="InterPro" id="IPR014284">
    <property type="entry name" value="RNA_pol_sigma-70_dom"/>
</dbReference>
<keyword evidence="7" id="KW-1185">Reference proteome</keyword>
<keyword evidence="4" id="KW-0804">Transcription</keyword>
<dbReference type="GO" id="GO:0016987">
    <property type="term" value="F:sigma factor activity"/>
    <property type="evidence" value="ECO:0007669"/>
    <property type="project" value="UniProtKB-KW"/>
</dbReference>
<comment type="caution">
    <text evidence="6">The sequence shown here is derived from an EMBL/GenBank/DDBJ whole genome shotgun (WGS) entry which is preliminary data.</text>
</comment>
<comment type="similarity">
    <text evidence="1">Belongs to the sigma-70 factor family. ECF subfamily.</text>
</comment>
<evidence type="ECO:0000313" key="7">
    <source>
        <dbReference type="Proteomes" id="UP000248790"/>
    </source>
</evidence>
<name>A0A327WMI9_LARAB</name>
<organism evidence="6 7">
    <name type="scientific">Larkinella arboricola</name>
    <dbReference type="NCBI Taxonomy" id="643671"/>
    <lineage>
        <taxon>Bacteria</taxon>
        <taxon>Pseudomonadati</taxon>
        <taxon>Bacteroidota</taxon>
        <taxon>Cytophagia</taxon>
        <taxon>Cytophagales</taxon>
        <taxon>Spirosomataceae</taxon>
        <taxon>Larkinella</taxon>
    </lineage>
</organism>
<dbReference type="Gene3D" id="1.10.10.10">
    <property type="entry name" value="Winged helix-like DNA-binding domain superfamily/Winged helix DNA-binding domain"/>
    <property type="match status" value="1"/>
</dbReference>